<dbReference type="OrthoDB" id="432234at2759"/>
<keyword evidence="1" id="KW-0227">DNA damage</keyword>
<dbReference type="GO" id="GO:0016887">
    <property type="term" value="F:ATP hydrolysis activity"/>
    <property type="evidence" value="ECO:0007669"/>
    <property type="project" value="RHEA"/>
</dbReference>
<dbReference type="AlphaFoldDB" id="A0A4Y7TH38"/>
<dbReference type="EC" id="5.6.2.3" evidence="1"/>
<dbReference type="GO" id="GO:0043139">
    <property type="term" value="F:5'-3' DNA helicase activity"/>
    <property type="evidence" value="ECO:0007669"/>
    <property type="project" value="UniProtKB-EC"/>
</dbReference>
<feature type="non-terminal residue" evidence="3">
    <location>
        <position position="1"/>
    </location>
</feature>
<keyword evidence="4" id="KW-1185">Reference proteome</keyword>
<keyword evidence="1" id="KW-0067">ATP-binding</keyword>
<dbReference type="InterPro" id="IPR027417">
    <property type="entry name" value="P-loop_NTPase"/>
</dbReference>
<dbReference type="Proteomes" id="UP000298030">
    <property type="component" value="Unassembled WGS sequence"/>
</dbReference>
<dbReference type="Gene3D" id="3.40.50.300">
    <property type="entry name" value="P-loop containing nucleotide triphosphate hydrolases"/>
    <property type="match status" value="1"/>
</dbReference>
<keyword evidence="1" id="KW-0234">DNA repair</keyword>
<comment type="cofactor">
    <cofactor evidence="1">
        <name>Mg(2+)</name>
        <dbReference type="ChEBI" id="CHEBI:18420"/>
    </cofactor>
</comment>
<comment type="catalytic activity">
    <reaction evidence="1">
        <text>ATP + H2O = ADP + phosphate + H(+)</text>
        <dbReference type="Rhea" id="RHEA:13065"/>
        <dbReference type="ChEBI" id="CHEBI:15377"/>
        <dbReference type="ChEBI" id="CHEBI:15378"/>
        <dbReference type="ChEBI" id="CHEBI:30616"/>
        <dbReference type="ChEBI" id="CHEBI:43474"/>
        <dbReference type="ChEBI" id="CHEBI:456216"/>
        <dbReference type="EC" id="5.6.2.3"/>
    </reaction>
</comment>
<evidence type="ECO:0000256" key="1">
    <source>
        <dbReference type="RuleBase" id="RU363044"/>
    </source>
</evidence>
<keyword evidence="1" id="KW-0347">Helicase</keyword>
<keyword evidence="1" id="KW-0378">Hydrolase</keyword>
<comment type="caution">
    <text evidence="3">The sequence shown here is derived from an EMBL/GenBank/DDBJ whole genome shotgun (WGS) entry which is preliminary data.</text>
</comment>
<reference evidence="3 4" key="1">
    <citation type="journal article" date="2019" name="Nat. Ecol. Evol.">
        <title>Megaphylogeny resolves global patterns of mushroom evolution.</title>
        <authorList>
            <person name="Varga T."/>
            <person name="Krizsan K."/>
            <person name="Foldi C."/>
            <person name="Dima B."/>
            <person name="Sanchez-Garcia M."/>
            <person name="Sanchez-Ramirez S."/>
            <person name="Szollosi G.J."/>
            <person name="Szarkandi J.G."/>
            <person name="Papp V."/>
            <person name="Albert L."/>
            <person name="Andreopoulos W."/>
            <person name="Angelini C."/>
            <person name="Antonin V."/>
            <person name="Barry K.W."/>
            <person name="Bougher N.L."/>
            <person name="Buchanan P."/>
            <person name="Buyck B."/>
            <person name="Bense V."/>
            <person name="Catcheside P."/>
            <person name="Chovatia M."/>
            <person name="Cooper J."/>
            <person name="Damon W."/>
            <person name="Desjardin D."/>
            <person name="Finy P."/>
            <person name="Geml J."/>
            <person name="Haridas S."/>
            <person name="Hughes K."/>
            <person name="Justo A."/>
            <person name="Karasinski D."/>
            <person name="Kautmanova I."/>
            <person name="Kiss B."/>
            <person name="Kocsube S."/>
            <person name="Kotiranta H."/>
            <person name="LaButti K.M."/>
            <person name="Lechner B.E."/>
            <person name="Liimatainen K."/>
            <person name="Lipzen A."/>
            <person name="Lukacs Z."/>
            <person name="Mihaltcheva S."/>
            <person name="Morgado L.N."/>
            <person name="Niskanen T."/>
            <person name="Noordeloos M.E."/>
            <person name="Ohm R.A."/>
            <person name="Ortiz-Santana B."/>
            <person name="Ovrebo C."/>
            <person name="Racz N."/>
            <person name="Riley R."/>
            <person name="Savchenko A."/>
            <person name="Shiryaev A."/>
            <person name="Soop K."/>
            <person name="Spirin V."/>
            <person name="Szebenyi C."/>
            <person name="Tomsovsky M."/>
            <person name="Tulloss R.E."/>
            <person name="Uehling J."/>
            <person name="Grigoriev I.V."/>
            <person name="Vagvolgyi C."/>
            <person name="Papp T."/>
            <person name="Martin F.M."/>
            <person name="Miettinen O."/>
            <person name="Hibbett D.S."/>
            <person name="Nagy L.G."/>
        </authorList>
    </citation>
    <scope>NUCLEOTIDE SEQUENCE [LARGE SCALE GENOMIC DNA]</scope>
    <source>
        <strain evidence="3 4">FP101781</strain>
    </source>
</reference>
<evidence type="ECO:0000313" key="4">
    <source>
        <dbReference type="Proteomes" id="UP000298030"/>
    </source>
</evidence>
<organism evidence="3 4">
    <name type="scientific">Coprinellus micaceus</name>
    <name type="common">Glistening ink-cap mushroom</name>
    <name type="synonym">Coprinus micaceus</name>
    <dbReference type="NCBI Taxonomy" id="71717"/>
    <lineage>
        <taxon>Eukaryota</taxon>
        <taxon>Fungi</taxon>
        <taxon>Dikarya</taxon>
        <taxon>Basidiomycota</taxon>
        <taxon>Agaricomycotina</taxon>
        <taxon>Agaricomycetes</taxon>
        <taxon>Agaricomycetidae</taxon>
        <taxon>Agaricales</taxon>
        <taxon>Agaricineae</taxon>
        <taxon>Psathyrellaceae</taxon>
        <taxon>Coprinellus</taxon>
    </lineage>
</organism>
<dbReference type="GO" id="GO:0006310">
    <property type="term" value="P:DNA recombination"/>
    <property type="evidence" value="ECO:0007669"/>
    <property type="project" value="UniProtKB-KW"/>
</dbReference>
<dbReference type="EMBL" id="QPFP01000012">
    <property type="protein sequence ID" value="TEB33500.1"/>
    <property type="molecule type" value="Genomic_DNA"/>
</dbReference>
<gene>
    <name evidence="3" type="ORF">FA13DRAFT_1567925</name>
</gene>
<comment type="similarity">
    <text evidence="1">Belongs to the helicase family.</text>
</comment>
<dbReference type="Pfam" id="PF05970">
    <property type="entry name" value="PIF1"/>
    <property type="match status" value="1"/>
</dbReference>
<dbReference type="GO" id="GO:0000723">
    <property type="term" value="P:telomere maintenance"/>
    <property type="evidence" value="ECO:0007669"/>
    <property type="project" value="InterPro"/>
</dbReference>
<protein>
    <recommendedName>
        <fullName evidence="1">ATP-dependent DNA helicase</fullName>
        <ecNumber evidence="1">5.6.2.3</ecNumber>
    </recommendedName>
</protein>
<dbReference type="GO" id="GO:0006281">
    <property type="term" value="P:DNA repair"/>
    <property type="evidence" value="ECO:0007669"/>
    <property type="project" value="UniProtKB-KW"/>
</dbReference>
<name>A0A4Y7TH38_COPMI</name>
<dbReference type="STRING" id="71717.A0A4Y7TH38"/>
<accession>A0A4Y7TH38</accession>
<dbReference type="InterPro" id="IPR010285">
    <property type="entry name" value="DNA_helicase_pif1-like_DEAD"/>
</dbReference>
<proteinExistence type="inferred from homology"/>
<dbReference type="GO" id="GO:0005524">
    <property type="term" value="F:ATP binding"/>
    <property type="evidence" value="ECO:0007669"/>
    <property type="project" value="UniProtKB-KW"/>
</dbReference>
<evidence type="ECO:0000259" key="2">
    <source>
        <dbReference type="Pfam" id="PF05970"/>
    </source>
</evidence>
<evidence type="ECO:0000313" key="3">
    <source>
        <dbReference type="EMBL" id="TEB33500.1"/>
    </source>
</evidence>
<keyword evidence="1" id="KW-0547">Nucleotide-binding</keyword>
<dbReference type="SUPFAM" id="SSF52540">
    <property type="entry name" value="P-loop containing nucleoside triphosphate hydrolases"/>
    <property type="match status" value="1"/>
</dbReference>
<feature type="domain" description="DNA helicase Pif1-like DEAD-box helicase" evidence="2">
    <location>
        <begin position="1"/>
        <end position="78"/>
    </location>
</feature>
<keyword evidence="1" id="KW-0233">DNA recombination</keyword>
<sequence length="80" mass="9030">LNSKQEFAFRIIAQHAHGERQEQLRMYVAGSAGTGKSRLIDSVRDFFKRRGEEDRCVMASFMGIAAKNIKGMTLHSCLNL</sequence>
<feature type="non-terminal residue" evidence="3">
    <location>
        <position position="80"/>
    </location>
</feature>